<keyword evidence="3" id="KW-1185">Reference proteome</keyword>
<sequence length="331" mass="36508">MASGPDHPDLFDLLPDPIFLLILNRVSDIMTLLRCRSVSKRFNTLVPQADTLLLRVDRVISASDSAFNDSLSFLSTLFKSLFTSLHHLLSFSPSGKLIEARSPNSPSEILRDFDAIKSLRIELPSGDLRLEKGTSIKWVARFGKTLQSCVILAFRNSGDSSNDNAGGGGLKMRVVWTISALIAASARHYMMADVVNEQHSLSHLVVNDRDNEGTVIMDKDGMREFRESSEDAAEEINSSAVWWRNNRTTVPAVGMRMRHEPKLEISGGMVMEGATLVVVRPVHDDGRRNEAADHGGDDGLVAAAFGKEGVYAEAVEMLLKSRSYILEMNSF</sequence>
<proteinExistence type="predicted"/>
<reference evidence="2" key="2">
    <citation type="journal article" date="2024" name="Plant">
        <title>Genomic evolution and insights into agronomic trait innovations of Sesamum species.</title>
        <authorList>
            <person name="Miao H."/>
            <person name="Wang L."/>
            <person name="Qu L."/>
            <person name="Liu H."/>
            <person name="Sun Y."/>
            <person name="Le M."/>
            <person name="Wang Q."/>
            <person name="Wei S."/>
            <person name="Zheng Y."/>
            <person name="Lin W."/>
            <person name="Duan Y."/>
            <person name="Cao H."/>
            <person name="Xiong S."/>
            <person name="Wang X."/>
            <person name="Wei L."/>
            <person name="Li C."/>
            <person name="Ma Q."/>
            <person name="Ju M."/>
            <person name="Zhao R."/>
            <person name="Li G."/>
            <person name="Mu C."/>
            <person name="Tian Q."/>
            <person name="Mei H."/>
            <person name="Zhang T."/>
            <person name="Gao T."/>
            <person name="Zhang H."/>
        </authorList>
    </citation>
    <scope>NUCLEOTIDE SEQUENCE</scope>
    <source>
        <strain evidence="2">3651</strain>
    </source>
</reference>
<dbReference type="PANTHER" id="PTHR31215">
    <property type="entry name" value="OS05G0510400 PROTEIN-RELATED"/>
    <property type="match status" value="1"/>
</dbReference>
<dbReference type="InterPro" id="IPR036047">
    <property type="entry name" value="F-box-like_dom_sf"/>
</dbReference>
<dbReference type="EMBL" id="JACGWO010000004">
    <property type="protein sequence ID" value="KAK4428526.1"/>
    <property type="molecule type" value="Genomic_DNA"/>
</dbReference>
<dbReference type="SUPFAM" id="SSF81383">
    <property type="entry name" value="F-box domain"/>
    <property type="match status" value="1"/>
</dbReference>
<gene>
    <name evidence="2" type="ORF">Salat_1152300</name>
</gene>
<dbReference type="Pfam" id="PF00646">
    <property type="entry name" value="F-box"/>
    <property type="match status" value="1"/>
</dbReference>
<evidence type="ECO:0000259" key="1">
    <source>
        <dbReference type="Pfam" id="PF00646"/>
    </source>
</evidence>
<dbReference type="CDD" id="cd09917">
    <property type="entry name" value="F-box_SF"/>
    <property type="match status" value="1"/>
</dbReference>
<evidence type="ECO:0000313" key="2">
    <source>
        <dbReference type="EMBL" id="KAK4428526.1"/>
    </source>
</evidence>
<dbReference type="InterPro" id="IPR044809">
    <property type="entry name" value="AUF1-like"/>
</dbReference>
<dbReference type="AlphaFoldDB" id="A0AAE2CND5"/>
<organism evidence="2 3">
    <name type="scientific">Sesamum alatum</name>
    <dbReference type="NCBI Taxonomy" id="300844"/>
    <lineage>
        <taxon>Eukaryota</taxon>
        <taxon>Viridiplantae</taxon>
        <taxon>Streptophyta</taxon>
        <taxon>Embryophyta</taxon>
        <taxon>Tracheophyta</taxon>
        <taxon>Spermatophyta</taxon>
        <taxon>Magnoliopsida</taxon>
        <taxon>eudicotyledons</taxon>
        <taxon>Gunneridae</taxon>
        <taxon>Pentapetalae</taxon>
        <taxon>asterids</taxon>
        <taxon>lamiids</taxon>
        <taxon>Lamiales</taxon>
        <taxon>Pedaliaceae</taxon>
        <taxon>Sesamum</taxon>
    </lineage>
</organism>
<protein>
    <submittedName>
        <fullName evidence="2">F-box protein</fullName>
    </submittedName>
</protein>
<comment type="caution">
    <text evidence="2">The sequence shown here is derived from an EMBL/GenBank/DDBJ whole genome shotgun (WGS) entry which is preliminary data.</text>
</comment>
<name>A0AAE2CND5_9LAMI</name>
<dbReference type="InterPro" id="IPR001810">
    <property type="entry name" value="F-box_dom"/>
</dbReference>
<dbReference type="Proteomes" id="UP001293254">
    <property type="component" value="Unassembled WGS sequence"/>
</dbReference>
<feature type="domain" description="F-box" evidence="1">
    <location>
        <begin position="12"/>
        <end position="46"/>
    </location>
</feature>
<accession>A0AAE2CND5</accession>
<reference evidence="2" key="1">
    <citation type="submission" date="2020-06" db="EMBL/GenBank/DDBJ databases">
        <authorList>
            <person name="Li T."/>
            <person name="Hu X."/>
            <person name="Zhang T."/>
            <person name="Song X."/>
            <person name="Zhang H."/>
            <person name="Dai N."/>
            <person name="Sheng W."/>
            <person name="Hou X."/>
            <person name="Wei L."/>
        </authorList>
    </citation>
    <scope>NUCLEOTIDE SEQUENCE</scope>
    <source>
        <strain evidence="2">3651</strain>
        <tissue evidence="2">Leaf</tissue>
    </source>
</reference>
<evidence type="ECO:0000313" key="3">
    <source>
        <dbReference type="Proteomes" id="UP001293254"/>
    </source>
</evidence>